<dbReference type="Proteomes" id="UP000007062">
    <property type="component" value="Chromosome 3R"/>
</dbReference>
<evidence type="ECO:0000313" key="2">
    <source>
        <dbReference type="Proteomes" id="UP000007062"/>
    </source>
</evidence>
<dbReference type="AlphaFoldDB" id="A0A1S4GYJ8"/>
<dbReference type="EMBL" id="AAAB01008964">
    <property type="status" value="NOT_ANNOTATED_CDS"/>
    <property type="molecule type" value="Genomic_DNA"/>
</dbReference>
<dbReference type="InParanoid" id="A0A1S4GYJ8"/>
<name>A0A1S4GYJ8_ANOGA</name>
<evidence type="ECO:0000313" key="1">
    <source>
        <dbReference type="EnsemblMetazoa" id="AGAP008531-PA"/>
    </source>
</evidence>
<dbReference type="EnsemblMetazoa" id="AGAP008531-RA">
    <property type="protein sequence ID" value="AGAP008531-PA"/>
    <property type="gene ID" value="AGAP008531"/>
</dbReference>
<keyword evidence="2" id="KW-1185">Reference proteome</keyword>
<sequence length="45" mass="5271">TKFLIKLSLKVCQQLCIAYHSPRYSVGVRSFNIFSHSVWQCVQRV</sequence>
<reference evidence="1 2" key="2">
    <citation type="journal article" date="2004" name="Trends Parasitol.">
        <title>The Anopheles gambiae genome: an update.</title>
        <authorList>
            <person name="Mongin E."/>
            <person name="Louis C."/>
            <person name="Holt R.A."/>
            <person name="Birney E."/>
            <person name="Collins F.H."/>
        </authorList>
    </citation>
    <scope>NUCLEOTIDE SEQUENCE [LARGE SCALE GENOMIC DNA]</scope>
    <source>
        <strain evidence="1 2">PEST</strain>
    </source>
</reference>
<reference evidence="1 2" key="1">
    <citation type="journal article" date="2002" name="Science">
        <title>The genome sequence of the malaria mosquito Anopheles gambiae.</title>
        <authorList>
            <person name="Holt R.A."/>
            <person name="Subramanian G.M."/>
            <person name="Halpern A."/>
            <person name="Sutton G.G."/>
            <person name="Charlab R."/>
            <person name="Nusskern D.R."/>
            <person name="Wincker P."/>
            <person name="Clark A.G."/>
            <person name="Ribeiro J.M."/>
            <person name="Wides R."/>
            <person name="Salzberg S.L."/>
            <person name="Loftus B."/>
            <person name="Yandell M."/>
            <person name="Majoros W.H."/>
            <person name="Rusch D.B."/>
            <person name="Lai Z."/>
            <person name="Kraft C.L."/>
            <person name="Abril J.F."/>
            <person name="Anthouard V."/>
            <person name="Arensburger P."/>
            <person name="Atkinson P.W."/>
            <person name="Baden H."/>
            <person name="de Berardinis V."/>
            <person name="Baldwin D."/>
            <person name="Benes V."/>
            <person name="Biedler J."/>
            <person name="Blass C."/>
            <person name="Bolanos R."/>
            <person name="Boscus D."/>
            <person name="Barnstead M."/>
            <person name="Cai S."/>
            <person name="Center A."/>
            <person name="Chaturverdi K."/>
            <person name="Christophides G.K."/>
            <person name="Chrystal M.A."/>
            <person name="Clamp M."/>
            <person name="Cravchik A."/>
            <person name="Curwen V."/>
            <person name="Dana A."/>
            <person name="Delcher A."/>
            <person name="Dew I."/>
            <person name="Evans C.A."/>
            <person name="Flanigan M."/>
            <person name="Grundschober-Freimoser A."/>
            <person name="Friedli L."/>
            <person name="Gu Z."/>
            <person name="Guan P."/>
            <person name="Guigo R."/>
            <person name="Hillenmeyer M.E."/>
            <person name="Hladun S.L."/>
            <person name="Hogan J.R."/>
            <person name="Hong Y.S."/>
            <person name="Hoover J."/>
            <person name="Jaillon O."/>
            <person name="Ke Z."/>
            <person name="Kodira C."/>
            <person name="Kokoza E."/>
            <person name="Koutsos A."/>
            <person name="Letunic I."/>
            <person name="Levitsky A."/>
            <person name="Liang Y."/>
            <person name="Lin J.J."/>
            <person name="Lobo N.F."/>
            <person name="Lopez J.R."/>
            <person name="Malek J.A."/>
            <person name="McIntosh T.C."/>
            <person name="Meister S."/>
            <person name="Miller J."/>
            <person name="Mobarry C."/>
            <person name="Mongin E."/>
            <person name="Murphy S.D."/>
            <person name="O'Brochta D.A."/>
            <person name="Pfannkoch C."/>
            <person name="Qi R."/>
            <person name="Regier M.A."/>
            <person name="Remington K."/>
            <person name="Shao H."/>
            <person name="Sharakhova M.V."/>
            <person name="Sitter C.D."/>
            <person name="Shetty J."/>
            <person name="Smith T.J."/>
            <person name="Strong R."/>
            <person name="Sun J."/>
            <person name="Thomasova D."/>
            <person name="Ton L.Q."/>
            <person name="Topalis P."/>
            <person name="Tu Z."/>
            <person name="Unger M.F."/>
            <person name="Walenz B."/>
            <person name="Wang A."/>
            <person name="Wang J."/>
            <person name="Wang M."/>
            <person name="Wang X."/>
            <person name="Woodford K.J."/>
            <person name="Wortman J.R."/>
            <person name="Wu M."/>
            <person name="Yao A."/>
            <person name="Zdobnov E.M."/>
            <person name="Zhang H."/>
            <person name="Zhao Q."/>
            <person name="Zhao S."/>
            <person name="Zhu S.C."/>
            <person name="Zhimulev I."/>
            <person name="Coluzzi M."/>
            <person name="della Torre A."/>
            <person name="Roth C.W."/>
            <person name="Louis C."/>
            <person name="Kalush F."/>
            <person name="Mural R.J."/>
            <person name="Myers E.W."/>
            <person name="Adams M.D."/>
            <person name="Smith H.O."/>
            <person name="Broder S."/>
            <person name="Gardner M.J."/>
            <person name="Fraser C.M."/>
            <person name="Birney E."/>
            <person name="Bork P."/>
            <person name="Brey P.T."/>
            <person name="Venter J.C."/>
            <person name="Weissenbach J."/>
            <person name="Kafatos F.C."/>
            <person name="Collins F.H."/>
            <person name="Hoffman S.L."/>
        </authorList>
    </citation>
    <scope>NUCLEOTIDE SEQUENCE [LARGE SCALE GENOMIC DNA]</scope>
    <source>
        <strain evidence="1 2">PEST</strain>
    </source>
</reference>
<protein>
    <submittedName>
        <fullName evidence="1">Uncharacterized protein</fullName>
    </submittedName>
</protein>
<reference evidence="1" key="3">
    <citation type="submission" date="2020-05" db="UniProtKB">
        <authorList>
            <consortium name="EnsemblMetazoa"/>
        </authorList>
    </citation>
    <scope>IDENTIFICATION</scope>
    <source>
        <strain evidence="1">PEST</strain>
    </source>
</reference>
<organism evidence="1 2">
    <name type="scientific">Anopheles gambiae</name>
    <name type="common">African malaria mosquito</name>
    <dbReference type="NCBI Taxonomy" id="7165"/>
    <lineage>
        <taxon>Eukaryota</taxon>
        <taxon>Metazoa</taxon>
        <taxon>Ecdysozoa</taxon>
        <taxon>Arthropoda</taxon>
        <taxon>Hexapoda</taxon>
        <taxon>Insecta</taxon>
        <taxon>Pterygota</taxon>
        <taxon>Neoptera</taxon>
        <taxon>Endopterygota</taxon>
        <taxon>Diptera</taxon>
        <taxon>Nematocera</taxon>
        <taxon>Culicoidea</taxon>
        <taxon>Culicidae</taxon>
        <taxon>Anophelinae</taxon>
        <taxon>Anopheles</taxon>
    </lineage>
</organism>
<accession>A0A1S4GYJ8</accession>
<dbReference type="VEuPathDB" id="VectorBase:AGAP008531"/>
<proteinExistence type="predicted"/>